<dbReference type="FunCoup" id="K0KYZ7">
    <property type="interactions" value="1275"/>
</dbReference>
<dbReference type="Proteomes" id="UP000009328">
    <property type="component" value="Unassembled WGS sequence"/>
</dbReference>
<dbReference type="InParanoid" id="K0KYZ7"/>
<dbReference type="NCBIfam" id="NF001567">
    <property type="entry name" value="PRK00389.1"/>
    <property type="match status" value="1"/>
</dbReference>
<dbReference type="GO" id="GO:0005739">
    <property type="term" value="C:mitochondrion"/>
    <property type="evidence" value="ECO:0007669"/>
    <property type="project" value="UniProtKB-SubCell"/>
</dbReference>
<comment type="subunit">
    <text evidence="8">The glycine cleavage system is composed of four proteins: P, T, L and H.</text>
</comment>
<comment type="similarity">
    <text evidence="1 8">Belongs to the GcvT family.</text>
</comment>
<dbReference type="FunFam" id="3.30.70.1400:FF:000001">
    <property type="entry name" value="Aminomethyltransferase"/>
    <property type="match status" value="1"/>
</dbReference>
<dbReference type="Gene3D" id="3.30.1360.120">
    <property type="entry name" value="Probable tRNA modification gtpase trme, domain 1"/>
    <property type="match status" value="1"/>
</dbReference>
<evidence type="ECO:0000256" key="5">
    <source>
        <dbReference type="ARBA" id="ARBA00031395"/>
    </source>
</evidence>
<dbReference type="STRING" id="1206466.K0KYZ7"/>
<dbReference type="PIRSF" id="PIRSF006487">
    <property type="entry name" value="GcvT"/>
    <property type="match status" value="1"/>
</dbReference>
<evidence type="ECO:0000256" key="6">
    <source>
        <dbReference type="ARBA" id="ARBA00047665"/>
    </source>
</evidence>
<dbReference type="PANTHER" id="PTHR43757:SF2">
    <property type="entry name" value="AMINOMETHYLTRANSFERASE, MITOCHONDRIAL"/>
    <property type="match status" value="1"/>
</dbReference>
<dbReference type="InterPro" id="IPR029043">
    <property type="entry name" value="GcvT/YgfZ_C"/>
</dbReference>
<name>K0KYZ7_WICCF</name>
<protein>
    <recommendedName>
        <fullName evidence="2 8">Aminomethyltransferase</fullName>
        <ecNumber evidence="2 8">2.1.2.10</ecNumber>
    </recommendedName>
    <alternativeName>
        <fullName evidence="5 8">Glycine cleavage system T protein</fullName>
    </alternativeName>
</protein>
<dbReference type="GO" id="GO:0004047">
    <property type="term" value="F:aminomethyltransferase activity"/>
    <property type="evidence" value="ECO:0007669"/>
    <property type="project" value="UniProtKB-EC"/>
</dbReference>
<keyword evidence="12" id="KW-1185">Reference proteome</keyword>
<dbReference type="EMBL" id="CAIF01000238">
    <property type="protein sequence ID" value="CCH46303.1"/>
    <property type="molecule type" value="Genomic_DNA"/>
</dbReference>
<dbReference type="EC" id="2.1.2.10" evidence="2 8"/>
<dbReference type="eggNOG" id="KOG2770">
    <property type="taxonomic scope" value="Eukaryota"/>
</dbReference>
<dbReference type="Gene3D" id="2.40.30.110">
    <property type="entry name" value="Aminomethyltransferase beta-barrel domains"/>
    <property type="match status" value="1"/>
</dbReference>
<dbReference type="AlphaFoldDB" id="K0KYZ7"/>
<dbReference type="Gene3D" id="4.10.1250.10">
    <property type="entry name" value="Aminomethyltransferase fragment"/>
    <property type="match status" value="1"/>
</dbReference>
<comment type="function">
    <text evidence="8">The glycine cleavage system catalyzes the degradation of glycine.</text>
</comment>
<evidence type="ECO:0000256" key="1">
    <source>
        <dbReference type="ARBA" id="ARBA00008609"/>
    </source>
</evidence>
<dbReference type="SUPFAM" id="SSF103025">
    <property type="entry name" value="Folate-binding domain"/>
    <property type="match status" value="1"/>
</dbReference>
<dbReference type="Pfam" id="PF08669">
    <property type="entry name" value="GCV_T_C"/>
    <property type="match status" value="1"/>
</dbReference>
<keyword evidence="8" id="KW-0496">Mitochondrion</keyword>
<comment type="catalytic activity">
    <reaction evidence="6 8">
        <text>N(6)-[(R)-S(8)-aminomethyldihydrolipoyl]-L-lysyl-[protein] + (6S)-5,6,7,8-tetrahydrofolate = N(6)-[(R)-dihydrolipoyl]-L-lysyl-[protein] + (6R)-5,10-methylene-5,6,7,8-tetrahydrofolate + NH4(+)</text>
        <dbReference type="Rhea" id="RHEA:16945"/>
        <dbReference type="Rhea" id="RHEA-COMP:10475"/>
        <dbReference type="Rhea" id="RHEA-COMP:10492"/>
        <dbReference type="ChEBI" id="CHEBI:15636"/>
        <dbReference type="ChEBI" id="CHEBI:28938"/>
        <dbReference type="ChEBI" id="CHEBI:57453"/>
        <dbReference type="ChEBI" id="CHEBI:83100"/>
        <dbReference type="ChEBI" id="CHEBI:83143"/>
        <dbReference type="EC" id="2.1.2.10"/>
    </reaction>
</comment>
<gene>
    <name evidence="11" type="ORF">BN7_5895</name>
</gene>
<keyword evidence="3 8" id="KW-0032">Aminotransferase</keyword>
<feature type="domain" description="Aminomethyltransferase C-terminal" evidence="10">
    <location>
        <begin position="304"/>
        <end position="383"/>
    </location>
</feature>
<evidence type="ECO:0000256" key="7">
    <source>
        <dbReference type="PIRSR" id="PIRSR006487-1"/>
    </source>
</evidence>
<reference evidence="11 12" key="1">
    <citation type="journal article" date="2012" name="Eukaryot. Cell">
        <title>Draft genome sequence of Wickerhamomyces ciferrii NRRL Y-1031 F-60-10.</title>
        <authorList>
            <person name="Schneider J."/>
            <person name="Andrea H."/>
            <person name="Blom J."/>
            <person name="Jaenicke S."/>
            <person name="Ruckert C."/>
            <person name="Schorsch C."/>
            <person name="Szczepanowski R."/>
            <person name="Farwick M."/>
            <person name="Goesmann A."/>
            <person name="Puhler A."/>
            <person name="Schaffer S."/>
            <person name="Tauch A."/>
            <person name="Kohler T."/>
            <person name="Brinkrolf K."/>
        </authorList>
    </citation>
    <scope>NUCLEOTIDE SEQUENCE [LARGE SCALE GENOMIC DNA]</scope>
    <source>
        <strain evidence="12">ATCC 14091 / BCRC 22168 / CBS 111 / JCM 3599 / NBRC 0793 / NRRL Y-1031 F-60-10</strain>
    </source>
</reference>
<accession>K0KYZ7</accession>
<dbReference type="InterPro" id="IPR028896">
    <property type="entry name" value="GcvT/YgfZ/DmdA"/>
</dbReference>
<comment type="caution">
    <text evidence="11">The sequence shown here is derived from an EMBL/GenBank/DDBJ whole genome shotgun (WGS) entry which is preliminary data.</text>
</comment>
<keyword evidence="4 8" id="KW-0808">Transferase</keyword>
<dbReference type="GO" id="GO:0008483">
    <property type="term" value="F:transaminase activity"/>
    <property type="evidence" value="ECO:0007669"/>
    <property type="project" value="UniProtKB-KW"/>
</dbReference>
<dbReference type="GO" id="GO:0006546">
    <property type="term" value="P:glycine catabolic process"/>
    <property type="evidence" value="ECO:0007669"/>
    <property type="project" value="InterPro"/>
</dbReference>
<evidence type="ECO:0000259" key="10">
    <source>
        <dbReference type="Pfam" id="PF08669"/>
    </source>
</evidence>
<evidence type="ECO:0000256" key="8">
    <source>
        <dbReference type="RuleBase" id="RU003981"/>
    </source>
</evidence>
<sequence length="391" mass="43580">MFRRAYSTATANGLKKTPLYDLHIKYGADMVDFAGYSMPVLYKGQSHIDSHKWVRSKAGIFDVSHMLQQNLKGDDVIPFLDKITPSDFKASKPWANQLTVLLNQDGGIIDDTIVTKHDDDKNFYIVTNAGTREKDLEFFKNESQPFDVKFEQIDNALIALQGPLASKVLQNFTNEDLSKIYFGNSKIIKIPGFNNLDIHLARGGYTGEDGFELSIPKDVSIEFTEALLENKDEVRPIGLAARDSLRLEAGMCLYGHDLNDTITPVEGALSWVIAKNRRDPNVNKFNGSSKILGQLADRSLVKQQRVGFTSKGPAPREGTEIYSKEDPEKKIGVVTSGSLSPSSSERINIGQAYVERGYHKSGTPVLVKIRNKLRDATIAKQPFIPSNYYRG</sequence>
<keyword evidence="8" id="KW-0809">Transit peptide</keyword>
<evidence type="ECO:0000313" key="11">
    <source>
        <dbReference type="EMBL" id="CCH46303.1"/>
    </source>
</evidence>
<feature type="binding site" evidence="7">
    <location>
        <position position="212"/>
    </location>
    <ligand>
        <name>substrate</name>
    </ligand>
</feature>
<evidence type="ECO:0000259" key="9">
    <source>
        <dbReference type="Pfam" id="PF01571"/>
    </source>
</evidence>
<dbReference type="GO" id="GO:0005960">
    <property type="term" value="C:glycine cleavage complex"/>
    <property type="evidence" value="ECO:0007669"/>
    <property type="project" value="InterPro"/>
</dbReference>
<dbReference type="Pfam" id="PF01571">
    <property type="entry name" value="GCV_T"/>
    <property type="match status" value="1"/>
</dbReference>
<dbReference type="InterPro" id="IPR013977">
    <property type="entry name" value="GcvT_C"/>
</dbReference>
<evidence type="ECO:0000313" key="12">
    <source>
        <dbReference type="Proteomes" id="UP000009328"/>
    </source>
</evidence>
<organism evidence="11 12">
    <name type="scientific">Wickerhamomyces ciferrii (strain ATCC 14091 / BCRC 22168 / CBS 111 / JCM 3599 / NBRC 0793 / NRRL Y-1031 F-60-10)</name>
    <name type="common">Yeast</name>
    <name type="synonym">Pichia ciferrii</name>
    <dbReference type="NCBI Taxonomy" id="1206466"/>
    <lineage>
        <taxon>Eukaryota</taxon>
        <taxon>Fungi</taxon>
        <taxon>Dikarya</taxon>
        <taxon>Ascomycota</taxon>
        <taxon>Saccharomycotina</taxon>
        <taxon>Saccharomycetes</taxon>
        <taxon>Phaffomycetales</taxon>
        <taxon>Wickerhamomycetaceae</taxon>
        <taxon>Wickerhamomyces</taxon>
    </lineage>
</organism>
<dbReference type="PANTHER" id="PTHR43757">
    <property type="entry name" value="AMINOMETHYLTRANSFERASE"/>
    <property type="match status" value="1"/>
</dbReference>
<dbReference type="NCBIfam" id="TIGR00528">
    <property type="entry name" value="gcvT"/>
    <property type="match status" value="1"/>
</dbReference>
<dbReference type="InterPro" id="IPR006222">
    <property type="entry name" value="GCVT_N"/>
</dbReference>
<evidence type="ECO:0000256" key="2">
    <source>
        <dbReference type="ARBA" id="ARBA00012616"/>
    </source>
</evidence>
<dbReference type="InterPro" id="IPR006223">
    <property type="entry name" value="GcvT"/>
</dbReference>
<evidence type="ECO:0000256" key="3">
    <source>
        <dbReference type="ARBA" id="ARBA00022576"/>
    </source>
</evidence>
<proteinExistence type="inferred from homology"/>
<dbReference type="SUPFAM" id="SSF101790">
    <property type="entry name" value="Aminomethyltransferase beta-barrel domain"/>
    <property type="match status" value="1"/>
</dbReference>
<feature type="domain" description="GCVT N-terminal" evidence="9">
    <location>
        <begin position="19"/>
        <end position="276"/>
    </location>
</feature>
<evidence type="ECO:0000256" key="4">
    <source>
        <dbReference type="ARBA" id="ARBA00022679"/>
    </source>
</evidence>
<comment type="subcellular location">
    <subcellularLocation>
        <location evidence="8">Mitochondrion</location>
    </subcellularLocation>
</comment>
<dbReference type="HOGENOM" id="CLU_007884_10_0_1"/>
<dbReference type="InterPro" id="IPR027266">
    <property type="entry name" value="TrmE/GcvT-like"/>
</dbReference>
<dbReference type="Gene3D" id="3.30.70.1400">
    <property type="entry name" value="Aminomethyltransferase beta-barrel domains"/>
    <property type="match status" value="1"/>
</dbReference>